<gene>
    <name evidence="1" type="ORF">ACFP3R_10080</name>
</gene>
<dbReference type="InterPro" id="IPR011009">
    <property type="entry name" value="Kinase-like_dom_sf"/>
</dbReference>
<proteinExistence type="predicted"/>
<evidence type="ECO:0000313" key="2">
    <source>
        <dbReference type="Proteomes" id="UP001596220"/>
    </source>
</evidence>
<dbReference type="SUPFAM" id="SSF56112">
    <property type="entry name" value="Protein kinase-like (PK-like)"/>
    <property type="match status" value="1"/>
</dbReference>
<dbReference type="RefSeq" id="WP_380634925.1">
    <property type="nucleotide sequence ID" value="NZ_JBHSQO010000007.1"/>
</dbReference>
<accession>A0ABW1P4K6</accession>
<sequence length="163" mass="17921">MSCGEGELLTGGGLDEVVRIGAAVRRPTGPWTPDVHRLPEHLAPLGISPVPHGVDERGREVLSYLEGEVAHPPLPAARRSDRVPVEVARPARRPHDASAGLAHLREGRRFPPVEVICHNDLAPYNVVFRRGSHVGVIHRQRAEGHDTHYLGHAAYVRAHFQDQ</sequence>
<evidence type="ECO:0008006" key="3">
    <source>
        <dbReference type="Google" id="ProtNLM"/>
    </source>
</evidence>
<comment type="caution">
    <text evidence="1">The sequence shown here is derived from an EMBL/GenBank/DDBJ whole genome shotgun (WGS) entry which is preliminary data.</text>
</comment>
<organism evidence="1 2">
    <name type="scientific">Saccharothrix lopnurensis</name>
    <dbReference type="NCBI Taxonomy" id="1670621"/>
    <lineage>
        <taxon>Bacteria</taxon>
        <taxon>Bacillati</taxon>
        <taxon>Actinomycetota</taxon>
        <taxon>Actinomycetes</taxon>
        <taxon>Pseudonocardiales</taxon>
        <taxon>Pseudonocardiaceae</taxon>
        <taxon>Saccharothrix</taxon>
    </lineage>
</organism>
<dbReference type="Proteomes" id="UP001596220">
    <property type="component" value="Unassembled WGS sequence"/>
</dbReference>
<dbReference type="EMBL" id="JBHSQO010000007">
    <property type="protein sequence ID" value="MFC6089617.1"/>
    <property type="molecule type" value="Genomic_DNA"/>
</dbReference>
<reference evidence="2" key="1">
    <citation type="journal article" date="2019" name="Int. J. Syst. Evol. Microbiol.">
        <title>The Global Catalogue of Microorganisms (GCM) 10K type strain sequencing project: providing services to taxonomists for standard genome sequencing and annotation.</title>
        <authorList>
            <consortium name="The Broad Institute Genomics Platform"/>
            <consortium name="The Broad Institute Genome Sequencing Center for Infectious Disease"/>
            <person name="Wu L."/>
            <person name="Ma J."/>
        </authorList>
    </citation>
    <scope>NUCLEOTIDE SEQUENCE [LARGE SCALE GENOMIC DNA]</scope>
    <source>
        <strain evidence="2">CGMCC 4.7246</strain>
    </source>
</reference>
<keyword evidence="2" id="KW-1185">Reference proteome</keyword>
<evidence type="ECO:0000313" key="1">
    <source>
        <dbReference type="EMBL" id="MFC6089617.1"/>
    </source>
</evidence>
<protein>
    <recommendedName>
        <fullName evidence="3">Phosphotransferase family enzyme</fullName>
    </recommendedName>
</protein>
<name>A0ABW1P4K6_9PSEU</name>